<dbReference type="Gene3D" id="3.40.50.300">
    <property type="entry name" value="P-loop containing nucleotide triphosphate hydrolases"/>
    <property type="match status" value="2"/>
</dbReference>
<dbReference type="InterPro" id="IPR032781">
    <property type="entry name" value="ABC_tran_Xtn"/>
</dbReference>
<evidence type="ECO:0000256" key="4">
    <source>
        <dbReference type="SAM" id="MobiDB-lite"/>
    </source>
</evidence>
<dbReference type="RefSeq" id="WP_405276143.1">
    <property type="nucleotide sequence ID" value="NZ_CP144380.1"/>
</dbReference>
<proteinExistence type="predicted"/>
<dbReference type="PANTHER" id="PTHR42855">
    <property type="entry name" value="ABC TRANSPORTER ATP-BINDING SUBUNIT"/>
    <property type="match status" value="1"/>
</dbReference>
<dbReference type="Proteomes" id="UP001484239">
    <property type="component" value="Unassembled WGS sequence"/>
</dbReference>
<dbReference type="Pfam" id="PF00005">
    <property type="entry name" value="ABC_tran"/>
    <property type="match status" value="2"/>
</dbReference>
<protein>
    <submittedName>
        <fullName evidence="6">ABC-F family ATP-binding cassette domain-containing protein</fullName>
    </submittedName>
</protein>
<evidence type="ECO:0000313" key="7">
    <source>
        <dbReference type="Proteomes" id="UP001484239"/>
    </source>
</evidence>
<keyword evidence="3" id="KW-0175">Coiled coil</keyword>
<dbReference type="PANTHER" id="PTHR42855:SF2">
    <property type="entry name" value="DRUG RESISTANCE ABC TRANSPORTER,ATP-BINDING PROTEIN"/>
    <property type="match status" value="1"/>
</dbReference>
<dbReference type="InterPro" id="IPR032524">
    <property type="entry name" value="ABC_tran_C"/>
</dbReference>
<organism evidence="6 7">
    <name type="scientific">Gaopeijia maritima</name>
    <dbReference type="NCBI Taxonomy" id="3119007"/>
    <lineage>
        <taxon>Bacteria</taxon>
        <taxon>Pseudomonadati</taxon>
        <taxon>Gemmatimonadota</taxon>
        <taxon>Longimicrobiia</taxon>
        <taxon>Gaopeijiales</taxon>
        <taxon>Gaopeijiaceae</taxon>
        <taxon>Gaopeijia</taxon>
    </lineage>
</organism>
<sequence length="653" mass="73255">MISVSNLGKSFGDRTLFEGASFQLDPGQRYGLVGANGSGKTTLLGVLSGDEEASEGTVSIPKDLRLGVLRQDQFLYEEEEILGVALMGNPDLWHAMSEKEKLLKAAEENPEAPFDADRFSELEETVQLHDGYTAEARAARILEGLGIPADVHREPLSILSGGFKLRVLLAQVLASAPDVLLLDEPTNHLDILSIRWLETFLSEYAGPVVVISHDHRFLDNVATRILDVDYRTVTLYKGNYSRFMEAKREERERREKEIVSREKEIAHHQVFVDRFRAKASKARQAQSKLRMIEKKASELEALPGSSRRYPHFRFEPRRPSGKQVLEIEGIRKSYDDNEVLHGVDLEIRRGDRVAIIGPNGIGKSTLLRIAVGDVPADAGEVEWGHETHVGYFAQDHHEQISDEDRTIEEWLWDFCPGKDRGFVRGQLGMMLFSGDEGEKRLGALSGGEAARLVFARIALERPNVLVLDEPTNHLDMESIEALVEGLQSFDGTLILVSHDRWFVSRLATRIVEVRADGIRDYPGSYDEYVEACGDDHLDADAVVLEARKRRRQGDDEPPPDTRRRRSSGSSSNRRLKEATEERDQVTARITAIESRLEAIDATFCEPDFYERSSPDEVSALEAERADLAAEAETALVRWEALERELSELSDAAS</sequence>
<gene>
    <name evidence="6" type="ORF">WI372_00440</name>
</gene>
<dbReference type="InterPro" id="IPR027417">
    <property type="entry name" value="P-loop_NTPase"/>
</dbReference>
<accession>A0ABU9E5W3</accession>
<dbReference type="InterPro" id="IPR051309">
    <property type="entry name" value="ABCF_ATPase"/>
</dbReference>
<dbReference type="InterPro" id="IPR003593">
    <property type="entry name" value="AAA+_ATPase"/>
</dbReference>
<dbReference type="InterPro" id="IPR003439">
    <property type="entry name" value="ABC_transporter-like_ATP-bd"/>
</dbReference>
<keyword evidence="2 6" id="KW-0067">ATP-binding</keyword>
<feature type="compositionally biased region" description="Basic and acidic residues" evidence="4">
    <location>
        <begin position="574"/>
        <end position="585"/>
    </location>
</feature>
<dbReference type="PROSITE" id="PS50893">
    <property type="entry name" value="ABC_TRANSPORTER_2"/>
    <property type="match status" value="2"/>
</dbReference>
<dbReference type="PROSITE" id="PS00211">
    <property type="entry name" value="ABC_TRANSPORTER_1"/>
    <property type="match status" value="1"/>
</dbReference>
<evidence type="ECO:0000256" key="2">
    <source>
        <dbReference type="ARBA" id="ARBA00022840"/>
    </source>
</evidence>
<keyword evidence="7" id="KW-1185">Reference proteome</keyword>
<feature type="domain" description="ABC transporter" evidence="5">
    <location>
        <begin position="2"/>
        <end position="262"/>
    </location>
</feature>
<feature type="region of interest" description="Disordered" evidence="4">
    <location>
        <begin position="547"/>
        <end position="586"/>
    </location>
</feature>
<feature type="coiled-coil region" evidence="3">
    <location>
        <begin position="244"/>
        <end position="302"/>
    </location>
</feature>
<comment type="caution">
    <text evidence="6">The sequence shown here is derived from an EMBL/GenBank/DDBJ whole genome shotgun (WGS) entry which is preliminary data.</text>
</comment>
<reference evidence="6 7" key="1">
    <citation type="submission" date="2024-02" db="EMBL/GenBank/DDBJ databases">
        <title>A novel Gemmatimonadota bacterium.</title>
        <authorList>
            <person name="Du Z.-J."/>
            <person name="Ye Y.-Q."/>
        </authorList>
    </citation>
    <scope>NUCLEOTIDE SEQUENCE [LARGE SCALE GENOMIC DNA]</scope>
    <source>
        <strain evidence="6 7">DH-20</strain>
    </source>
</reference>
<dbReference type="CDD" id="cd03221">
    <property type="entry name" value="ABCF_EF-3"/>
    <property type="match status" value="2"/>
</dbReference>
<feature type="domain" description="ABC transporter" evidence="5">
    <location>
        <begin position="325"/>
        <end position="541"/>
    </location>
</feature>
<evidence type="ECO:0000256" key="1">
    <source>
        <dbReference type="ARBA" id="ARBA00022741"/>
    </source>
</evidence>
<dbReference type="EMBL" id="JBBHLI010000001">
    <property type="protein sequence ID" value="MEK9499444.1"/>
    <property type="molecule type" value="Genomic_DNA"/>
</dbReference>
<dbReference type="SUPFAM" id="SSF52540">
    <property type="entry name" value="P-loop containing nucleoside triphosphate hydrolases"/>
    <property type="match status" value="2"/>
</dbReference>
<dbReference type="InterPro" id="IPR037118">
    <property type="entry name" value="Val-tRNA_synth_C_sf"/>
</dbReference>
<dbReference type="InterPro" id="IPR017871">
    <property type="entry name" value="ABC_transporter-like_CS"/>
</dbReference>
<evidence type="ECO:0000313" key="6">
    <source>
        <dbReference type="EMBL" id="MEK9499444.1"/>
    </source>
</evidence>
<dbReference type="GO" id="GO:0005524">
    <property type="term" value="F:ATP binding"/>
    <property type="evidence" value="ECO:0007669"/>
    <property type="project" value="UniProtKB-KW"/>
</dbReference>
<name>A0ABU9E5W3_9BACT</name>
<dbReference type="SMART" id="SM00382">
    <property type="entry name" value="AAA"/>
    <property type="match status" value="2"/>
</dbReference>
<dbReference type="Pfam" id="PF16326">
    <property type="entry name" value="ABC_tran_CTD"/>
    <property type="match status" value="1"/>
</dbReference>
<dbReference type="Gene3D" id="1.10.287.380">
    <property type="entry name" value="Valyl-tRNA synthetase, C-terminal domain"/>
    <property type="match status" value="1"/>
</dbReference>
<dbReference type="Pfam" id="PF12848">
    <property type="entry name" value="ABC_tran_Xtn"/>
    <property type="match status" value="1"/>
</dbReference>
<evidence type="ECO:0000256" key="3">
    <source>
        <dbReference type="SAM" id="Coils"/>
    </source>
</evidence>
<keyword evidence="1" id="KW-0547">Nucleotide-binding</keyword>
<evidence type="ECO:0000259" key="5">
    <source>
        <dbReference type="PROSITE" id="PS50893"/>
    </source>
</evidence>